<name>A0ABU6SD75_9FABA</name>
<dbReference type="EMBL" id="JASCZI010060544">
    <property type="protein sequence ID" value="MED6133718.1"/>
    <property type="molecule type" value="Genomic_DNA"/>
</dbReference>
<dbReference type="InterPro" id="IPR036047">
    <property type="entry name" value="F-box-like_dom_sf"/>
</dbReference>
<evidence type="ECO:0000313" key="2">
    <source>
        <dbReference type="EMBL" id="MED6133718.1"/>
    </source>
</evidence>
<dbReference type="InterPro" id="IPR050796">
    <property type="entry name" value="SCF_F-box_component"/>
</dbReference>
<comment type="caution">
    <text evidence="2">The sequence shown here is derived from an EMBL/GenBank/DDBJ whole genome shotgun (WGS) entry which is preliminary data.</text>
</comment>
<dbReference type="SUPFAM" id="SSF81383">
    <property type="entry name" value="F-box domain"/>
    <property type="match status" value="1"/>
</dbReference>
<evidence type="ECO:0000313" key="3">
    <source>
        <dbReference type="Proteomes" id="UP001341840"/>
    </source>
</evidence>
<dbReference type="Proteomes" id="UP001341840">
    <property type="component" value="Unassembled WGS sequence"/>
</dbReference>
<reference evidence="2 3" key="1">
    <citation type="journal article" date="2023" name="Plants (Basel)">
        <title>Bridging the Gap: Combining Genomics and Transcriptomics Approaches to Understand Stylosanthes scabra, an Orphan Legume from the Brazilian Caatinga.</title>
        <authorList>
            <person name="Ferreira-Neto J.R.C."/>
            <person name="da Silva M.D."/>
            <person name="Binneck E."/>
            <person name="de Melo N.F."/>
            <person name="da Silva R.H."/>
            <person name="de Melo A.L.T.M."/>
            <person name="Pandolfi V."/>
            <person name="Bustamante F.O."/>
            <person name="Brasileiro-Vidal A.C."/>
            <person name="Benko-Iseppon A.M."/>
        </authorList>
    </citation>
    <scope>NUCLEOTIDE SEQUENCE [LARGE SCALE GENOMIC DNA]</scope>
    <source>
        <tissue evidence="2">Leaves</tissue>
    </source>
</reference>
<feature type="domain" description="F-box" evidence="1">
    <location>
        <begin position="20"/>
        <end position="56"/>
    </location>
</feature>
<dbReference type="InterPro" id="IPR001810">
    <property type="entry name" value="F-box_dom"/>
</dbReference>
<dbReference type="Pfam" id="PF00646">
    <property type="entry name" value="F-box"/>
    <property type="match status" value="1"/>
</dbReference>
<dbReference type="PANTHER" id="PTHR31672">
    <property type="entry name" value="BNACNNG10540D PROTEIN"/>
    <property type="match status" value="1"/>
</dbReference>
<keyword evidence="3" id="KW-1185">Reference proteome</keyword>
<proteinExistence type="predicted"/>
<gene>
    <name evidence="2" type="ORF">PIB30_030691</name>
</gene>
<dbReference type="PANTHER" id="PTHR31672:SF13">
    <property type="entry name" value="F-BOX PROTEIN CPR30-LIKE"/>
    <property type="match status" value="1"/>
</dbReference>
<accession>A0ABU6SD75</accession>
<protein>
    <recommendedName>
        <fullName evidence="1">F-box domain-containing protein</fullName>
    </recommendedName>
</protein>
<organism evidence="2 3">
    <name type="scientific">Stylosanthes scabra</name>
    <dbReference type="NCBI Taxonomy" id="79078"/>
    <lineage>
        <taxon>Eukaryota</taxon>
        <taxon>Viridiplantae</taxon>
        <taxon>Streptophyta</taxon>
        <taxon>Embryophyta</taxon>
        <taxon>Tracheophyta</taxon>
        <taxon>Spermatophyta</taxon>
        <taxon>Magnoliopsida</taxon>
        <taxon>eudicotyledons</taxon>
        <taxon>Gunneridae</taxon>
        <taxon>Pentapetalae</taxon>
        <taxon>rosids</taxon>
        <taxon>fabids</taxon>
        <taxon>Fabales</taxon>
        <taxon>Fabaceae</taxon>
        <taxon>Papilionoideae</taxon>
        <taxon>50 kb inversion clade</taxon>
        <taxon>dalbergioids sensu lato</taxon>
        <taxon>Dalbergieae</taxon>
        <taxon>Pterocarpus clade</taxon>
        <taxon>Stylosanthes</taxon>
    </lineage>
</organism>
<sequence>MQSDMEDEKKLRQKSINEILPIELIQRSLLRVPVKHFPRLRCISKLWHSLISDPHFAELHLHHFPAPTNACIYIKDHTLTYFVYFNDALCNDDNDALLVKEVSPPFKEKDDLNHLDCFSLRANSWINLDFALPKPLDFSDYISCGLFLNGVVHWLSDFDGPCGHVILVFDLKEKDFLQDVYI</sequence>
<evidence type="ECO:0000259" key="1">
    <source>
        <dbReference type="Pfam" id="PF00646"/>
    </source>
</evidence>